<dbReference type="PROSITE" id="PS01276">
    <property type="entry name" value="PEPTIDASE_U32"/>
    <property type="match status" value="1"/>
</dbReference>
<dbReference type="EnsemblMetazoa" id="AMEC002757-RA">
    <property type="protein sequence ID" value="AMEC002757-PA"/>
    <property type="gene ID" value="AMEC002757"/>
</dbReference>
<protein>
    <recommendedName>
        <fullName evidence="1">Peptidase U32 collagenase domain-containing protein</fullName>
    </recommendedName>
</protein>
<dbReference type="InterPro" id="IPR001539">
    <property type="entry name" value="Peptidase_U32"/>
</dbReference>
<dbReference type="Pfam" id="PF12392">
    <property type="entry name" value="DUF3656"/>
    <property type="match status" value="1"/>
</dbReference>
<keyword evidence="3" id="KW-1185">Reference proteome</keyword>
<dbReference type="Proteomes" id="UP000075902">
    <property type="component" value="Unassembled WGS sequence"/>
</dbReference>
<proteinExistence type="predicted"/>
<organism evidence="2 3">
    <name type="scientific">Anopheles melas</name>
    <dbReference type="NCBI Taxonomy" id="34690"/>
    <lineage>
        <taxon>Eukaryota</taxon>
        <taxon>Metazoa</taxon>
        <taxon>Ecdysozoa</taxon>
        <taxon>Arthropoda</taxon>
        <taxon>Hexapoda</taxon>
        <taxon>Insecta</taxon>
        <taxon>Pterygota</taxon>
        <taxon>Neoptera</taxon>
        <taxon>Endopterygota</taxon>
        <taxon>Diptera</taxon>
        <taxon>Nematocera</taxon>
        <taxon>Culicoidea</taxon>
        <taxon>Culicidae</taxon>
        <taxon>Anophelinae</taxon>
        <taxon>Anopheles</taxon>
    </lineage>
</organism>
<dbReference type="PANTHER" id="PTHR30217:SF10">
    <property type="entry name" value="23S RRNA 5-HYDROXYCYTIDINE C2501 SYNTHASE"/>
    <property type="match status" value="1"/>
</dbReference>
<reference evidence="3" key="1">
    <citation type="submission" date="2014-01" db="EMBL/GenBank/DDBJ databases">
        <title>The Genome Sequence of Anopheles melas CM1001059_A (V2).</title>
        <authorList>
            <consortium name="The Broad Institute Genomics Platform"/>
            <person name="Neafsey D.E."/>
            <person name="Besansky N."/>
            <person name="Howell P."/>
            <person name="Walton C."/>
            <person name="Young S.K."/>
            <person name="Zeng Q."/>
            <person name="Gargeya S."/>
            <person name="Fitzgerald M."/>
            <person name="Haas B."/>
            <person name="Abouelleil A."/>
            <person name="Allen A.W."/>
            <person name="Alvarado L."/>
            <person name="Arachchi H.M."/>
            <person name="Berlin A.M."/>
            <person name="Chapman S.B."/>
            <person name="Gainer-Dewar J."/>
            <person name="Goldberg J."/>
            <person name="Griggs A."/>
            <person name="Gujja S."/>
            <person name="Hansen M."/>
            <person name="Howarth C."/>
            <person name="Imamovic A."/>
            <person name="Ireland A."/>
            <person name="Larimer J."/>
            <person name="McCowan C."/>
            <person name="Murphy C."/>
            <person name="Pearson M."/>
            <person name="Poon T.W."/>
            <person name="Priest M."/>
            <person name="Roberts A."/>
            <person name="Saif S."/>
            <person name="Shea T."/>
            <person name="Sisk P."/>
            <person name="Sykes S."/>
            <person name="Wortman J."/>
            <person name="Nusbaum C."/>
            <person name="Birren B."/>
        </authorList>
    </citation>
    <scope>NUCLEOTIDE SEQUENCE [LARGE SCALE GENOMIC DNA]</scope>
    <source>
        <strain evidence="3">CM1001059</strain>
    </source>
</reference>
<reference evidence="2" key="2">
    <citation type="submission" date="2020-05" db="UniProtKB">
        <authorList>
            <consortium name="EnsemblMetazoa"/>
        </authorList>
    </citation>
    <scope>IDENTIFICATION</scope>
    <source>
        <strain evidence="2">CM1001059</strain>
    </source>
</reference>
<dbReference type="InterPro" id="IPR020988">
    <property type="entry name" value="Pept_U32_collagenase"/>
</dbReference>
<evidence type="ECO:0000313" key="2">
    <source>
        <dbReference type="EnsemblMetazoa" id="AMEC002757-PA"/>
    </source>
</evidence>
<dbReference type="Pfam" id="PF01136">
    <property type="entry name" value="Peptidase_U32"/>
    <property type="match status" value="1"/>
</dbReference>
<feature type="domain" description="Peptidase U32 collagenase" evidence="1">
    <location>
        <begin position="400"/>
        <end position="513"/>
    </location>
</feature>
<dbReference type="AlphaFoldDB" id="A0A182TI77"/>
<name>A0A182TI77_9DIPT</name>
<sequence>MSLPKHHLELLSPARDVHIAREAILHGADAVYIGGPSFGARHNACNEVADIAQLVEFAHRFHARVFVTINTILHDDELEPARALIHQLYDAGVDALIVQDMGVMDLDIPPIELHASTQTDIRTLERAKFLDQAGFSQLVLARELNLQQIRAIADETDAAIEFFIHGALCVAFSGQCNISHAQTGRSANRGDCSQACRLPYTLKDDQGRVVAFEKHLLSMKDNNQSANLSALVDAGVRSFKIEGRYKDMGYVKNITAHYRKQLDAILEGRPELARASSGRTEHFFLPDPDKTFHRGSTDYFVTDRKIDIGAFDSPTFTGLLVGHVEKVNKRDLLVVTQEPLSNGDGLNVLVKREVVGFRANIAEPKGEFEEDGHKRYRYRVEPNDMPEGLHKLRPNHPLSRNLDHNWQQALLRTSAERRVGVEWHAVLREQRLMLTVSSEEGVSVQVALDGPFGAANKPQQALDQLHDLLGQLGTTLYHANRIELDAPQAFFIPNSQLKALRREAIEALTEARVKAHPRGGRKAETTPPPVYPESHLSFLANVYNQKARDFYHRHGVQLIDAAYEAHEEAGEVPVMITKHCLRFSFNLCPKQAKGVTGVRTK</sequence>
<dbReference type="InterPro" id="IPR051454">
    <property type="entry name" value="RNA/ubiquinone_mod_enzymes"/>
</dbReference>
<accession>A0A182TI77</accession>
<evidence type="ECO:0000259" key="1">
    <source>
        <dbReference type="Pfam" id="PF12392"/>
    </source>
</evidence>
<evidence type="ECO:0000313" key="3">
    <source>
        <dbReference type="Proteomes" id="UP000075902"/>
    </source>
</evidence>
<dbReference type="PANTHER" id="PTHR30217">
    <property type="entry name" value="PEPTIDASE U32 FAMILY"/>
    <property type="match status" value="1"/>
</dbReference>
<dbReference type="VEuPathDB" id="VectorBase:AMEC002757"/>